<feature type="site" description="Important for tRNA non-discrimination" evidence="7">
    <location>
        <position position="38"/>
    </location>
</feature>
<dbReference type="Gene3D" id="3.30.930.10">
    <property type="entry name" value="Bira Bifunctional Protein, Domain 2"/>
    <property type="match status" value="1"/>
</dbReference>
<evidence type="ECO:0000256" key="5">
    <source>
        <dbReference type="ARBA" id="ARBA00022917"/>
    </source>
</evidence>
<evidence type="ECO:0000259" key="8">
    <source>
        <dbReference type="PROSITE" id="PS50862"/>
    </source>
</evidence>
<keyword evidence="10" id="KW-1185">Reference proteome</keyword>
<dbReference type="InterPro" id="IPR002312">
    <property type="entry name" value="Asp/Asn-tRNA-synth_IIb"/>
</dbReference>
<evidence type="ECO:0000256" key="6">
    <source>
        <dbReference type="ARBA" id="ARBA00023146"/>
    </source>
</evidence>
<dbReference type="InterPro" id="IPR004115">
    <property type="entry name" value="GAD-like_sf"/>
</dbReference>
<dbReference type="PANTHER" id="PTHR22594:SF5">
    <property type="entry name" value="ASPARTATE--TRNA LIGASE, MITOCHONDRIAL"/>
    <property type="match status" value="1"/>
</dbReference>
<dbReference type="Pfam" id="PF00152">
    <property type="entry name" value="tRNA-synt_2"/>
    <property type="match status" value="1"/>
</dbReference>
<feature type="binding site" evidence="7">
    <location>
        <position position="497"/>
    </location>
    <ligand>
        <name>ATP</name>
        <dbReference type="ChEBI" id="CHEBI:30616"/>
    </ligand>
</feature>
<keyword evidence="2 7" id="KW-0436">Ligase</keyword>
<proteinExistence type="inferred from homology"/>
<dbReference type="NCBIfam" id="TIGR00459">
    <property type="entry name" value="aspS_bact"/>
    <property type="match status" value="1"/>
</dbReference>
<feature type="binding site" evidence="7">
    <location>
        <position position="229"/>
    </location>
    <ligand>
        <name>L-aspartate</name>
        <dbReference type="ChEBI" id="CHEBI:29991"/>
    </ligand>
</feature>
<dbReference type="InterPro" id="IPR004364">
    <property type="entry name" value="Aa-tRNA-synt_II"/>
</dbReference>
<feature type="binding site" evidence="7">
    <location>
        <begin position="549"/>
        <end position="552"/>
    </location>
    <ligand>
        <name>ATP</name>
        <dbReference type="ChEBI" id="CHEBI:30616"/>
    </ligand>
</feature>
<dbReference type="HAMAP" id="MF_00044">
    <property type="entry name" value="Asp_tRNA_synth_type1"/>
    <property type="match status" value="1"/>
</dbReference>
<reference evidence="9 10" key="1">
    <citation type="submission" date="2021-03" db="EMBL/GenBank/DDBJ databases">
        <title>Genomic Encyclopedia of Type Strains, Phase IV (KMG-IV): sequencing the most valuable type-strain genomes for metagenomic binning, comparative biology and taxonomic classification.</title>
        <authorList>
            <person name="Goeker M."/>
        </authorList>
    </citation>
    <scope>NUCLEOTIDE SEQUENCE [LARGE SCALE GENOMIC DNA]</scope>
    <source>
        <strain evidence="9 10">DSM 27138</strain>
    </source>
</reference>
<comment type="subcellular location">
    <subcellularLocation>
        <location evidence="7">Cytoplasm</location>
    </subcellularLocation>
</comment>
<dbReference type="EC" id="6.1.1.23" evidence="7"/>
<dbReference type="Pfam" id="PF02938">
    <property type="entry name" value="GAD"/>
    <property type="match status" value="1"/>
</dbReference>
<keyword evidence="5 7" id="KW-0648">Protein biosynthesis</keyword>
<feature type="binding site" evidence="7">
    <location>
        <position position="238"/>
    </location>
    <ligand>
        <name>ATP</name>
        <dbReference type="ChEBI" id="CHEBI:30616"/>
    </ligand>
</feature>
<dbReference type="PRINTS" id="PR01042">
    <property type="entry name" value="TRNASYNTHASP"/>
</dbReference>
<feature type="binding site" evidence="7">
    <location>
        <position position="504"/>
    </location>
    <ligand>
        <name>L-aspartate</name>
        <dbReference type="ChEBI" id="CHEBI:29991"/>
    </ligand>
</feature>
<dbReference type="CDD" id="cd04317">
    <property type="entry name" value="EcAspRS_like_N"/>
    <property type="match status" value="1"/>
</dbReference>
<dbReference type="InterPro" id="IPR029351">
    <property type="entry name" value="GAD_dom"/>
</dbReference>
<accession>A0ABS4JUZ0</accession>
<evidence type="ECO:0000313" key="10">
    <source>
        <dbReference type="Proteomes" id="UP001519289"/>
    </source>
</evidence>
<comment type="function">
    <text evidence="7">Aspartyl-tRNA synthetase with relaxed tRNA specificity since it is able to aspartylate not only its cognate tRNA(Asp) but also tRNA(Asn). Reaction proceeds in two steps: L-aspartate is first activated by ATP to form Asp-AMP and then transferred to the acceptor end of tRNA(Asp/Asn).</text>
</comment>
<dbReference type="PANTHER" id="PTHR22594">
    <property type="entry name" value="ASPARTYL/LYSYL-TRNA SYNTHETASE"/>
    <property type="match status" value="1"/>
</dbReference>
<feature type="binding site" evidence="7">
    <location>
        <begin position="229"/>
        <end position="231"/>
    </location>
    <ligand>
        <name>ATP</name>
        <dbReference type="ChEBI" id="CHEBI:30616"/>
    </ligand>
</feature>
<dbReference type="InterPro" id="IPR047089">
    <property type="entry name" value="Asp-tRNA-ligase_1_N"/>
</dbReference>
<dbReference type="InterPro" id="IPR006195">
    <property type="entry name" value="aa-tRNA-synth_II"/>
</dbReference>
<dbReference type="SUPFAM" id="SSF55681">
    <property type="entry name" value="Class II aaRS and biotin synthetases"/>
    <property type="match status" value="1"/>
</dbReference>
<protein>
    <recommendedName>
        <fullName evidence="7">Aspartate--tRNA(Asp/Asn) ligase</fullName>
        <ecNumber evidence="7">6.1.1.23</ecNumber>
    </recommendedName>
    <alternativeName>
        <fullName evidence="7">Aspartyl-tRNA synthetase</fullName>
        <shortName evidence="7">AspRS</shortName>
    </alternativeName>
    <alternativeName>
        <fullName evidence="7">Non-discriminating aspartyl-tRNA synthetase</fullName>
        <shortName evidence="7">ND-AspRS</shortName>
    </alternativeName>
</protein>
<dbReference type="Proteomes" id="UP001519289">
    <property type="component" value="Unassembled WGS sequence"/>
</dbReference>
<dbReference type="GO" id="GO:0004815">
    <property type="term" value="F:aspartate-tRNA ligase activity"/>
    <property type="evidence" value="ECO:0007669"/>
    <property type="project" value="UniProtKB-EC"/>
</dbReference>
<evidence type="ECO:0000256" key="3">
    <source>
        <dbReference type="ARBA" id="ARBA00022741"/>
    </source>
</evidence>
<comment type="caution">
    <text evidence="7">Lacks conserved residue(s) required for the propagation of feature annotation.</text>
</comment>
<dbReference type="RefSeq" id="WP_209466406.1">
    <property type="nucleotide sequence ID" value="NZ_JAGGLG010000011.1"/>
</dbReference>
<comment type="catalytic activity">
    <reaction evidence="7">
        <text>tRNA(Asx) + L-aspartate + ATP = L-aspartyl-tRNA(Asx) + AMP + diphosphate</text>
        <dbReference type="Rhea" id="RHEA:18349"/>
        <dbReference type="Rhea" id="RHEA-COMP:9710"/>
        <dbReference type="Rhea" id="RHEA-COMP:9711"/>
        <dbReference type="ChEBI" id="CHEBI:29991"/>
        <dbReference type="ChEBI" id="CHEBI:30616"/>
        <dbReference type="ChEBI" id="CHEBI:33019"/>
        <dbReference type="ChEBI" id="CHEBI:78442"/>
        <dbReference type="ChEBI" id="CHEBI:78516"/>
        <dbReference type="ChEBI" id="CHEBI:456215"/>
        <dbReference type="EC" id="6.1.1.23"/>
    </reaction>
</comment>
<comment type="similarity">
    <text evidence="1 7">Belongs to the class-II aminoacyl-tRNA synthetase family. Type 1 subfamily.</text>
</comment>
<keyword evidence="4 7" id="KW-0067">ATP-binding</keyword>
<dbReference type="SUPFAM" id="SSF50249">
    <property type="entry name" value="Nucleic acid-binding proteins"/>
    <property type="match status" value="1"/>
</dbReference>
<feature type="binding site" evidence="7">
    <location>
        <position position="457"/>
    </location>
    <ligand>
        <name>L-aspartate</name>
        <dbReference type="ChEBI" id="CHEBI:29991"/>
    </ligand>
</feature>
<dbReference type="PROSITE" id="PS50862">
    <property type="entry name" value="AA_TRNA_LIGASE_II"/>
    <property type="match status" value="1"/>
</dbReference>
<dbReference type="Gene3D" id="3.30.1360.30">
    <property type="entry name" value="GAD-like domain"/>
    <property type="match status" value="1"/>
</dbReference>
<dbReference type="SUPFAM" id="SSF55261">
    <property type="entry name" value="GAD domain-like"/>
    <property type="match status" value="1"/>
</dbReference>
<feature type="domain" description="Aminoacyl-transfer RNA synthetases class-II family profile" evidence="8">
    <location>
        <begin position="152"/>
        <end position="570"/>
    </location>
</feature>
<gene>
    <name evidence="7" type="primary">aspS</name>
    <name evidence="9" type="ORF">J2Z79_001675</name>
</gene>
<evidence type="ECO:0000256" key="1">
    <source>
        <dbReference type="ARBA" id="ARBA00006303"/>
    </source>
</evidence>
<evidence type="ECO:0000256" key="4">
    <source>
        <dbReference type="ARBA" id="ARBA00022840"/>
    </source>
</evidence>
<dbReference type="NCBIfam" id="NF001750">
    <property type="entry name" value="PRK00476.1"/>
    <property type="match status" value="1"/>
</dbReference>
<dbReference type="InterPro" id="IPR004524">
    <property type="entry name" value="Asp-tRNA-ligase_1"/>
</dbReference>
<keyword evidence="6 7" id="KW-0030">Aminoacyl-tRNA synthetase</keyword>
<evidence type="ECO:0000256" key="7">
    <source>
        <dbReference type="HAMAP-Rule" id="MF_00044"/>
    </source>
</evidence>
<name>A0ABS4JUZ0_9FIRM</name>
<feature type="region of interest" description="Aspartate" evidence="7">
    <location>
        <begin position="207"/>
        <end position="210"/>
    </location>
</feature>
<dbReference type="Gene3D" id="2.40.50.140">
    <property type="entry name" value="Nucleic acid-binding proteins"/>
    <property type="match status" value="1"/>
</dbReference>
<organism evidence="9 10">
    <name type="scientific">Symbiobacterium terraclitae</name>
    <dbReference type="NCBI Taxonomy" id="557451"/>
    <lineage>
        <taxon>Bacteria</taxon>
        <taxon>Bacillati</taxon>
        <taxon>Bacillota</taxon>
        <taxon>Clostridia</taxon>
        <taxon>Eubacteriales</taxon>
        <taxon>Symbiobacteriaceae</taxon>
        <taxon>Symbiobacterium</taxon>
    </lineage>
</organism>
<dbReference type="Pfam" id="PF01336">
    <property type="entry name" value="tRNA_anti-codon"/>
    <property type="match status" value="1"/>
</dbReference>
<feature type="binding site" evidence="7">
    <location>
        <position position="183"/>
    </location>
    <ligand>
        <name>L-aspartate</name>
        <dbReference type="ChEBI" id="CHEBI:29991"/>
    </ligand>
</feature>
<evidence type="ECO:0000256" key="2">
    <source>
        <dbReference type="ARBA" id="ARBA00022598"/>
    </source>
</evidence>
<dbReference type="InterPro" id="IPR047090">
    <property type="entry name" value="AspRS_core"/>
</dbReference>
<evidence type="ECO:0000313" key="9">
    <source>
        <dbReference type="EMBL" id="MBP2018274.1"/>
    </source>
</evidence>
<dbReference type="CDD" id="cd00777">
    <property type="entry name" value="AspRS_core"/>
    <property type="match status" value="1"/>
</dbReference>
<comment type="subunit">
    <text evidence="7">Homodimer.</text>
</comment>
<keyword evidence="7" id="KW-0963">Cytoplasm</keyword>
<comment type="caution">
    <text evidence="9">The sequence shown here is derived from an EMBL/GenBank/DDBJ whole genome shotgun (WGS) entry which is preliminary data.</text>
</comment>
<dbReference type="InterPro" id="IPR045864">
    <property type="entry name" value="aa-tRNA-synth_II/BPL/LPL"/>
</dbReference>
<keyword evidence="3 7" id="KW-0547">Nucleotide-binding</keyword>
<sequence length="600" mass="67700">MSESIHGMKRTVFCGEVAESLVGQEVIVNGWVQRRRDHGSLIFVDLRDRTGVVQVVFDEEECGAEVFAKVEQVRSEYVLAVRGRLTHRAPEAVNPNIPTGRFEIRAHDLRILNPAKTPPFYIQDDVDVDETVRLKYRYLDLRRPEMQRNLILRHRVTKAVRDFYDENGFLEIETPMLTKSTPEGARDYLVPSRVNPGKFYALPQSPQIFKQLCMVSGLERYVQIVRCFRDEDLRADRQPEFTQIDVEMSFVEREDVLGMTERMVARVFREALGIEVPTPFKRLTYAEAMARYGSDKPDLRFGMELVDLSDLAAGCGFSVFRSAVEAGGQVKGINAKGCGGYSRKEIDELGNFVKTYKAKGLAYIIVGENGEVRSSFTKFLTEAETAEIIRRLEGEPGDLLLFVADQPAVVAAALGALRVEMGGRLGLRKPGEFNLLWVVDFPLLEWDEEENRFVAVHHPFTSPHPEDLEKVFKEGATREELAAIRANAYDLVLNGVELGGGSIRIHQRHLQNRMFELLGFTPEEAQMKFGFLLDAFEYGAPPHGGIAFGLDRFVMLLAGRQSIRDVIAFPKTAKATDLMTDAPSEVSEKQLRELSIRTTV</sequence>
<dbReference type="InterPro" id="IPR004365">
    <property type="entry name" value="NA-bd_OB_tRNA"/>
</dbReference>
<dbReference type="InterPro" id="IPR012340">
    <property type="entry name" value="NA-bd_OB-fold"/>
</dbReference>
<dbReference type="EMBL" id="JAGGLG010000011">
    <property type="protein sequence ID" value="MBP2018274.1"/>
    <property type="molecule type" value="Genomic_DNA"/>
</dbReference>